<dbReference type="PANTHER" id="PTHR40698">
    <property type="entry name" value="FLAGELLA-RELATED PROTEIN E-RELATED-RELATED"/>
    <property type="match status" value="1"/>
</dbReference>
<dbReference type="EMBL" id="CAJHIS010000008">
    <property type="protein sequence ID" value="CAD6492932.1"/>
    <property type="molecule type" value="Genomic_DNA"/>
</dbReference>
<gene>
    <name evidence="5" type="ORF">EMLJLAPB_00396</name>
</gene>
<dbReference type="InterPro" id="IPR006752">
    <property type="entry name" value="Arch_fla_DE"/>
</dbReference>
<dbReference type="PANTHER" id="PTHR40698:SF1">
    <property type="entry name" value="FLAGELLA-RELATED PROTEIN D-RELATED"/>
    <property type="match status" value="1"/>
</dbReference>
<name>A0A811TBA5_9EURY</name>
<feature type="region of interest" description="Disordered" evidence="3">
    <location>
        <begin position="123"/>
        <end position="149"/>
    </location>
</feature>
<accession>A0A811TBA5</accession>
<evidence type="ECO:0000313" key="6">
    <source>
        <dbReference type="Proteomes" id="UP000634805"/>
    </source>
</evidence>
<comment type="subcellular location">
    <subcellularLocation>
        <location evidence="1">Archaeal flagellum</location>
    </subcellularLocation>
</comment>
<organism evidence="5 6">
    <name type="scientific">Candidatus Argoarchaeum ethanivorans</name>
    <dbReference type="NCBI Taxonomy" id="2608793"/>
    <lineage>
        <taxon>Archaea</taxon>
        <taxon>Methanobacteriati</taxon>
        <taxon>Methanobacteriota</taxon>
        <taxon>Stenosarchaea group</taxon>
        <taxon>Methanomicrobia</taxon>
        <taxon>Methanosarcinales</taxon>
        <taxon>Methanosarcinales incertae sedis</taxon>
        <taxon>GOM Arc I cluster</taxon>
        <taxon>Candidatus Argoarchaeum</taxon>
    </lineage>
</organism>
<dbReference type="Proteomes" id="UP000634805">
    <property type="component" value="Unassembled WGS sequence"/>
</dbReference>
<keyword evidence="2" id="KW-0974">Archaeal flagellum</keyword>
<evidence type="ECO:0000259" key="4">
    <source>
        <dbReference type="Pfam" id="PF04659"/>
    </source>
</evidence>
<reference evidence="5" key="1">
    <citation type="submission" date="2020-10" db="EMBL/GenBank/DDBJ databases">
        <authorList>
            <person name="Hahn C.J."/>
            <person name="Laso-Perez R."/>
            <person name="Vulcano F."/>
            <person name="Vaziourakis K.-M."/>
            <person name="Stokke R."/>
            <person name="Steen I.H."/>
            <person name="Teske A."/>
            <person name="Boetius A."/>
            <person name="Liebeke M."/>
            <person name="Amann R."/>
            <person name="Knittel K."/>
        </authorList>
    </citation>
    <scope>NUCLEOTIDE SEQUENCE</scope>
    <source>
        <strain evidence="5">Gfbio:e3339647-f889-4370-9287-4fb5cb688e4c:AG392D22_GoMArc1</strain>
    </source>
</reference>
<sequence>MHDETGESEEETQYVDVKKDYTDMIDSKLAEMKKRLPSYILNELGDSMKAMQLSEKECDAILNKTVAEFEQRRESIKDLNERTASIESNIAKLAELFQRTLSQPKPDTRPMAEAAVPKLHATQAENTGLSEIRPKPEAAISKESEQKQKTEPRLVKINEDVKSVIVMLKWIEFLMEKVGRENLIHTLEFYVDIGWIGDEIFSQIITYAKGMNIPQQNSDCIFTSELTAKDHIQSLLFIERLRGNEIDRQMISMLEREVASIKKGSEEIYGI</sequence>
<dbReference type="InterPro" id="IPR052494">
    <property type="entry name" value="Flagella_assembly_related"/>
</dbReference>
<comment type="caution">
    <text evidence="5">The sequence shown here is derived from an EMBL/GenBank/DDBJ whole genome shotgun (WGS) entry which is preliminary data.</text>
</comment>
<evidence type="ECO:0000256" key="1">
    <source>
        <dbReference type="ARBA" id="ARBA00004618"/>
    </source>
</evidence>
<evidence type="ECO:0000313" key="5">
    <source>
        <dbReference type="EMBL" id="CAD6492932.1"/>
    </source>
</evidence>
<evidence type="ECO:0000256" key="2">
    <source>
        <dbReference type="ARBA" id="ARBA00022440"/>
    </source>
</evidence>
<keyword evidence="5" id="KW-0966">Cell projection</keyword>
<dbReference type="GO" id="GO:0097589">
    <property type="term" value="C:archaeal-type flagellum"/>
    <property type="evidence" value="ECO:0007669"/>
    <property type="project" value="UniProtKB-SubCell"/>
</dbReference>
<feature type="compositionally biased region" description="Basic and acidic residues" evidence="3">
    <location>
        <begin position="132"/>
        <end position="149"/>
    </location>
</feature>
<keyword evidence="5" id="KW-0282">Flagellum</keyword>
<evidence type="ECO:0000256" key="3">
    <source>
        <dbReference type="SAM" id="MobiDB-lite"/>
    </source>
</evidence>
<feature type="domain" description="Archaeal flagella protein FlaD/E" evidence="4">
    <location>
        <begin position="150"/>
        <end position="243"/>
    </location>
</feature>
<dbReference type="AlphaFoldDB" id="A0A811TBA5"/>
<keyword evidence="5" id="KW-0969">Cilium</keyword>
<protein>
    <submittedName>
        <fullName evidence="5">Archaeal flagella protein</fullName>
    </submittedName>
</protein>
<dbReference type="Pfam" id="PF04659">
    <property type="entry name" value="Arch_fla_DE"/>
    <property type="match status" value="1"/>
</dbReference>
<dbReference type="GO" id="GO:0097588">
    <property type="term" value="P:archaeal or bacterial-type flagellum-dependent cell motility"/>
    <property type="evidence" value="ECO:0007669"/>
    <property type="project" value="InterPro"/>
</dbReference>
<proteinExistence type="predicted"/>